<comment type="similarity">
    <text evidence="1">Belongs to the EIF1AD family.</text>
</comment>
<reference evidence="9" key="1">
    <citation type="submission" date="2025-08" db="UniProtKB">
        <authorList>
            <consortium name="RefSeq"/>
        </authorList>
    </citation>
    <scope>IDENTIFICATION</scope>
</reference>
<dbReference type="InterPro" id="IPR039294">
    <property type="entry name" value="EIF1AD"/>
</dbReference>
<feature type="compositionally biased region" description="Acidic residues" evidence="6">
    <location>
        <begin position="149"/>
        <end position="167"/>
    </location>
</feature>
<organism evidence="8 9">
    <name type="scientific">Priapulus caudatus</name>
    <name type="common">Priapulid worm</name>
    <dbReference type="NCBI Taxonomy" id="37621"/>
    <lineage>
        <taxon>Eukaryota</taxon>
        <taxon>Metazoa</taxon>
        <taxon>Ecdysozoa</taxon>
        <taxon>Scalidophora</taxon>
        <taxon>Priapulida</taxon>
        <taxon>Priapulimorpha</taxon>
        <taxon>Priapulimorphida</taxon>
        <taxon>Priapulidae</taxon>
        <taxon>Priapulus</taxon>
    </lineage>
</organism>
<dbReference type="InterPro" id="IPR006196">
    <property type="entry name" value="RNA-binding_domain_S1_IF1"/>
</dbReference>
<protein>
    <recommendedName>
        <fullName evidence="2">Probable RNA-binding protein EIF1AD</fullName>
    </recommendedName>
    <alternativeName>
        <fullName evidence="4">Eukaryotic translation initiation factor 1A domain-containing protein</fullName>
    </alternativeName>
</protein>
<name>A0ABM1ENU9_PRICU</name>
<keyword evidence="8" id="KW-1185">Reference proteome</keyword>
<dbReference type="Pfam" id="PF01176">
    <property type="entry name" value="eIF-1a"/>
    <property type="match status" value="1"/>
</dbReference>
<dbReference type="InterPro" id="IPR012340">
    <property type="entry name" value="NA-bd_OB-fold"/>
</dbReference>
<feature type="domain" description="S1-like" evidence="7">
    <location>
        <begin position="29"/>
        <end position="85"/>
    </location>
</feature>
<proteinExistence type="inferred from homology"/>
<feature type="region of interest" description="Disordered" evidence="6">
    <location>
        <begin position="101"/>
        <end position="167"/>
    </location>
</feature>
<evidence type="ECO:0000256" key="3">
    <source>
        <dbReference type="ARBA" id="ARBA00022884"/>
    </source>
</evidence>
<dbReference type="Gene3D" id="2.40.50.140">
    <property type="entry name" value="Nucleic acid-binding proteins"/>
    <property type="match status" value="1"/>
</dbReference>
<evidence type="ECO:0000313" key="9">
    <source>
        <dbReference type="RefSeq" id="XP_014673870.1"/>
    </source>
</evidence>
<gene>
    <name evidence="9" type="primary">LOC106814108</name>
</gene>
<keyword evidence="5" id="KW-0648">Protein biosynthesis</keyword>
<evidence type="ECO:0000256" key="6">
    <source>
        <dbReference type="SAM" id="MobiDB-lite"/>
    </source>
</evidence>
<dbReference type="RefSeq" id="XP_014673870.1">
    <property type="nucleotide sequence ID" value="XM_014818384.1"/>
</dbReference>
<keyword evidence="3" id="KW-0694">RNA-binding</keyword>
<dbReference type="PANTHER" id="PTHR21641:SF0">
    <property type="entry name" value="RNA-BINDING PROTEIN EIF1AD-RELATED"/>
    <property type="match status" value="1"/>
</dbReference>
<dbReference type="InterPro" id="IPR001253">
    <property type="entry name" value="TIF_eIF-1A"/>
</dbReference>
<dbReference type="Proteomes" id="UP000695022">
    <property type="component" value="Unplaced"/>
</dbReference>
<evidence type="ECO:0000259" key="7">
    <source>
        <dbReference type="PROSITE" id="PS50832"/>
    </source>
</evidence>
<dbReference type="GeneID" id="106814108"/>
<keyword evidence="5" id="KW-0396">Initiation factor</keyword>
<dbReference type="PANTHER" id="PTHR21641">
    <property type="entry name" value="TRANSLATION INITIATION FACTOR-RELATED"/>
    <property type="match status" value="1"/>
</dbReference>
<evidence type="ECO:0000256" key="4">
    <source>
        <dbReference type="ARBA" id="ARBA00031998"/>
    </source>
</evidence>
<dbReference type="PROSITE" id="PS50832">
    <property type="entry name" value="S1_IF1_TYPE"/>
    <property type="match status" value="1"/>
</dbReference>
<dbReference type="SMART" id="SM00652">
    <property type="entry name" value="eIF1a"/>
    <property type="match status" value="1"/>
</dbReference>
<evidence type="ECO:0000256" key="2">
    <source>
        <dbReference type="ARBA" id="ARBA00020989"/>
    </source>
</evidence>
<evidence type="ECO:0000313" key="8">
    <source>
        <dbReference type="Proteomes" id="UP000695022"/>
    </source>
</evidence>
<dbReference type="SUPFAM" id="SSF50249">
    <property type="entry name" value="Nucleic acid-binding proteins"/>
    <property type="match status" value="1"/>
</dbReference>
<evidence type="ECO:0000256" key="5">
    <source>
        <dbReference type="PROSITE-ProRule" id="PRU00181"/>
    </source>
</evidence>
<evidence type="ECO:0000256" key="1">
    <source>
        <dbReference type="ARBA" id="ARBA00007340"/>
    </source>
</evidence>
<accession>A0ABM1ENU9</accession>
<sequence length="167" mass="19052">MSRATKRKHVVQEVLNDYILPSAEQFIVQVVASKGNNLHEVVTDSGDQFLVTMPSKFRKNVWIKRSDFLLVEPIEEGDKVKAEIISILYKNQVKYIKEEGKWPPGFSDVKKEKNDGANNNDGEARNTEDEEDSDSDLFVNTNRHAVAYEESDDDTDDDDEDVDDELV</sequence>